<evidence type="ECO:0000313" key="2">
    <source>
        <dbReference type="EMBL" id="CAK9878989.1"/>
    </source>
</evidence>
<dbReference type="PANTHER" id="PTHR37067:SF3">
    <property type="entry name" value="PX DOMAIN-CONTAINING PROTEIN"/>
    <property type="match status" value="1"/>
</dbReference>
<evidence type="ECO:0000313" key="3">
    <source>
        <dbReference type="Proteomes" id="UP001497522"/>
    </source>
</evidence>
<dbReference type="EMBL" id="OZ023707">
    <property type="protein sequence ID" value="CAK9878989.1"/>
    <property type="molecule type" value="Genomic_DNA"/>
</dbReference>
<keyword evidence="3" id="KW-1185">Reference proteome</keyword>
<dbReference type="InterPro" id="IPR012337">
    <property type="entry name" value="RNaseH-like_sf"/>
</dbReference>
<sequence>MLSEMAPTKKKRSYEWKDLYADEYGLKVVARNAMISKVETVSCHFCIAFGREESIDACDSATEEEKSDNNDIGPPINTNNVDTINEVVDGGGNKRKQRKRIANHKQWIGPKFCRDNFTKHLQQQHAKRWEEYNQLRQSYIQEVNSSLDSSVLETPLANRFKKFFRTTFMPAYFEADRSGKQRAAINIGKDIVETVVLGLLFDVDVDDVASASRARAIFEKVHNSDDELVSSCNIRINNFDQLRIRIPMNGDIHNFHMLIVLMFAEHSGEEMFKLLFDSLSTLDPNWKMKIVGITTNSATSMIGVRKGIVSRIQAVAAKGLIRVWCGAHQLDLVLKKALGRLLEAFLTTLTTMIAYLQRQQKLISEMKNKSPYYITIRWSSLCQVVSWYVKHREKVKAFLVEKEVVWAPSKQWWLTLLMLHKMLDLFWSTNASLQASNLTLRQQTSNLSSLVTELKIAIGATDETSTSPDPASDALVEKEHNYSLLLIRYGPFTLLRDQVERHIKGTNLLAMSMANRLPADDLEEVIRDVSRVYVQAMYSVVIVVDCDARNREKIDATPLVLPLEIVGLSTIKFTELLFEHKERLRHSFPGTIVEEVVSNKFEQLVRLISRNSNLKAALTKGIKDSDFRKA</sequence>
<dbReference type="PANTHER" id="PTHR37067">
    <property type="entry name" value="PX DOMAIN-CONTAINING PROTEIN"/>
    <property type="match status" value="1"/>
</dbReference>
<evidence type="ECO:0008006" key="4">
    <source>
        <dbReference type="Google" id="ProtNLM"/>
    </source>
</evidence>
<evidence type="ECO:0000256" key="1">
    <source>
        <dbReference type="SAM" id="MobiDB-lite"/>
    </source>
</evidence>
<dbReference type="SUPFAM" id="SSF53098">
    <property type="entry name" value="Ribonuclease H-like"/>
    <property type="match status" value="1"/>
</dbReference>
<reference evidence="2" key="1">
    <citation type="submission" date="2024-03" db="EMBL/GenBank/DDBJ databases">
        <authorList>
            <consortium name="ELIXIR-Norway"/>
            <consortium name="Elixir Norway"/>
        </authorList>
    </citation>
    <scope>NUCLEOTIDE SEQUENCE</scope>
</reference>
<organism evidence="2 3">
    <name type="scientific">Sphagnum jensenii</name>
    <dbReference type="NCBI Taxonomy" id="128206"/>
    <lineage>
        <taxon>Eukaryota</taxon>
        <taxon>Viridiplantae</taxon>
        <taxon>Streptophyta</taxon>
        <taxon>Embryophyta</taxon>
        <taxon>Bryophyta</taxon>
        <taxon>Sphagnophytina</taxon>
        <taxon>Sphagnopsida</taxon>
        <taxon>Sphagnales</taxon>
        <taxon>Sphagnaceae</taxon>
        <taxon>Sphagnum</taxon>
    </lineage>
</organism>
<proteinExistence type="predicted"/>
<accession>A0ABP1BS14</accession>
<protein>
    <recommendedName>
        <fullName evidence="4">DUF659 domain-containing protein</fullName>
    </recommendedName>
</protein>
<dbReference type="Proteomes" id="UP001497522">
    <property type="component" value="Chromosome 6"/>
</dbReference>
<feature type="region of interest" description="Disordered" evidence="1">
    <location>
        <begin position="59"/>
        <end position="80"/>
    </location>
</feature>
<name>A0ABP1BS14_9BRYO</name>
<gene>
    <name evidence="2" type="ORF">CSSPJE1EN2_LOCUS20631</name>
</gene>